<sequence length="204" mass="23411">MSTEGFSHLGKLAKLELTAMVDDTPIRGWGDPSRVVRTVQGPRSITFPYTFDGRRQAHVTAAEKLRRRASLDPYAAAWHVIFGVDVRPARPTVREALVDVWDALRALWFVLVELVVELAVAAYPKVRTFRTRLADVLLWSWLDPIGDRWDALRAPYVWRRRPGPLVRFWDADYNLVATHQGVRESVGAWLRRIVAHVWQALRHG</sequence>
<accession>A0A222ZNM8</accession>
<dbReference type="EMBL" id="MF140398">
    <property type="protein sequence ID" value="ASR86364.1"/>
    <property type="molecule type" value="Genomic_DNA"/>
</dbReference>
<dbReference type="RefSeq" id="YP_009951948.1">
    <property type="nucleotide sequence ID" value="NC_051606.1"/>
</dbReference>
<evidence type="ECO:0000313" key="2">
    <source>
        <dbReference type="Proteomes" id="UP000224432"/>
    </source>
</evidence>
<keyword evidence="2" id="KW-1185">Reference proteome</keyword>
<reference evidence="1 2" key="1">
    <citation type="submission" date="2017-05" db="EMBL/GenBank/DDBJ databases">
        <authorList>
            <person name="Paudel S."/>
            <person name="Amoh N.Y."/>
            <person name="Buchser W.J."/>
            <person name="Forsyth M.H."/>
            <person name="Saha M.S."/>
            <person name="Stoner T.H."/>
            <person name="Garlena R.A."/>
            <person name="Russell D.A."/>
            <person name="Pope W.H."/>
            <person name="Jacobs-Sera D."/>
            <person name="Hatfull G.F."/>
        </authorList>
    </citation>
    <scope>NUCLEOTIDE SEQUENCE [LARGE SCALE GENOMIC DNA]</scope>
</reference>
<gene>
    <name evidence="1" type="primary">84</name>
    <name evidence="1" type="ORF">SEA_AMOHNITION_84</name>
</gene>
<name>A0A222ZNM8_9CAUD</name>
<evidence type="ECO:0000313" key="1">
    <source>
        <dbReference type="EMBL" id="ASR86364.1"/>
    </source>
</evidence>
<protein>
    <submittedName>
        <fullName evidence="1">Uncharacterized protein</fullName>
    </submittedName>
</protein>
<dbReference type="GeneID" id="60323391"/>
<proteinExistence type="predicted"/>
<dbReference type="Proteomes" id="UP000224432">
    <property type="component" value="Segment"/>
</dbReference>
<dbReference type="KEGG" id="vg:60323391"/>
<organism evidence="1 2">
    <name type="scientific">Mycobacterium phage Amohnition</name>
    <dbReference type="NCBI Taxonomy" id="2015874"/>
    <lineage>
        <taxon>Viruses</taxon>
        <taxon>Duplodnaviria</taxon>
        <taxon>Heunggongvirae</taxon>
        <taxon>Uroviricota</taxon>
        <taxon>Caudoviricetes</taxon>
        <taxon>Weiservirinae</taxon>
        <taxon>Amginevirus</taxon>
        <taxon>Amginevirus amohnition</taxon>
    </lineage>
</organism>